<dbReference type="KEGG" id="xla:108720021"/>
<gene>
    <name evidence="2 3" type="primary">ccdc127.S</name>
</gene>
<dbReference type="Xenbase" id="XB-GENE-6488448">
    <property type="gene designation" value="ccdc127.S"/>
</dbReference>
<evidence type="ECO:0000313" key="1">
    <source>
        <dbReference type="Proteomes" id="UP000186698"/>
    </source>
</evidence>
<dbReference type="GeneID" id="108720021"/>
<dbReference type="Bgee" id="108720021">
    <property type="expression patterns" value="Expressed in muscle tissue and 18 other cell types or tissues"/>
</dbReference>
<proteinExistence type="predicted"/>
<evidence type="ECO:0000313" key="3">
    <source>
        <dbReference type="Xenbase" id="XB-GENE-6488448"/>
    </source>
</evidence>
<organism evidence="1 2">
    <name type="scientific">Xenopus laevis</name>
    <name type="common">African clawed frog</name>
    <dbReference type="NCBI Taxonomy" id="8355"/>
    <lineage>
        <taxon>Eukaryota</taxon>
        <taxon>Metazoa</taxon>
        <taxon>Chordata</taxon>
        <taxon>Craniata</taxon>
        <taxon>Vertebrata</taxon>
        <taxon>Euteleostomi</taxon>
        <taxon>Amphibia</taxon>
        <taxon>Batrachia</taxon>
        <taxon>Anura</taxon>
        <taxon>Pipoidea</taxon>
        <taxon>Pipidae</taxon>
        <taxon>Xenopodinae</taxon>
        <taxon>Xenopus</taxon>
        <taxon>Xenopus</taxon>
    </lineage>
</organism>
<dbReference type="STRING" id="8355.A0A1L8FS11"/>
<dbReference type="OMA" id="DPQEWNI"/>
<accession>A0A1L8FS11</accession>
<dbReference type="PANTHER" id="PTHR31958">
    <property type="entry name" value="COILED-COIL DOMAIN-CONTAINING PROTEIN 127"/>
    <property type="match status" value="1"/>
</dbReference>
<dbReference type="InterPro" id="IPR034607">
    <property type="entry name" value="CCDC127"/>
</dbReference>
<reference evidence="2" key="1">
    <citation type="submission" date="2025-08" db="UniProtKB">
        <authorList>
            <consortium name="RefSeq"/>
        </authorList>
    </citation>
    <scope>IDENTIFICATION</scope>
    <source>
        <strain evidence="2">J_2021</strain>
        <tissue evidence="2">Erythrocytes</tissue>
    </source>
</reference>
<dbReference type="OrthoDB" id="10064762at2759"/>
<name>A0A1L8FS11_XENLA</name>
<dbReference type="PaxDb" id="8355-A0A1L8FS11"/>
<evidence type="ECO:0000313" key="2">
    <source>
        <dbReference type="RefSeq" id="XP_018124864.1"/>
    </source>
</evidence>
<dbReference type="PANTHER" id="PTHR31958:SF2">
    <property type="entry name" value="COILED-COIL DOMAIN-CONTAINING PROTEIN 127"/>
    <property type="match status" value="1"/>
</dbReference>
<protein>
    <submittedName>
        <fullName evidence="2">Coiled-coil domain-containing protein 127</fullName>
    </submittedName>
</protein>
<keyword evidence="1" id="KW-1185">Reference proteome</keyword>
<dbReference type="RefSeq" id="XP_018124864.1">
    <property type="nucleotide sequence ID" value="XM_018269375.2"/>
</dbReference>
<dbReference type="Proteomes" id="UP000186698">
    <property type="component" value="Chromosome 6S"/>
</dbReference>
<sequence>MNNLNDPPQWNIDPNEDGREGSKWNYALLVPMLGLAAFRWIWSKESKNEISKAKSECSMKLESAQKDLEAKYRDTIAESRHIIAHLEIELEKEKNRTLSYRRAIISQGQKLVEERKLFEQEREAHSLEKQAVQESGAAGALYRSYTLKEEEWQKKATSLLKEFEESLKKRQNIFCSLVVPRKERLEIEKNMLIRAVTDPVAAELDMEVGLVDIFKHDTHCASFTNTNKRRNGRLMWLYLKYWELAIDRNKFKKVEKAIIGETKRSS</sequence>
<dbReference type="AGR" id="Xenbase:XB-GENE-6488448"/>
<dbReference type="CTD" id="108720021"/>
<dbReference type="AlphaFoldDB" id="A0A1L8FS11"/>